<proteinExistence type="predicted"/>
<feature type="signal peptide" evidence="1">
    <location>
        <begin position="1"/>
        <end position="17"/>
    </location>
</feature>
<evidence type="ECO:0000256" key="1">
    <source>
        <dbReference type="SAM" id="SignalP"/>
    </source>
</evidence>
<sequence length="118" mass="13752">MVPIAVIVMFCISLSLTEKCPPDPYYDYKKYGDFEKSDKKVIRQHLGKDFTKGDLFLQFQLDLDPDWIGTKISVPTVVFPRDADKEPFFYIYYPSKSGTSEQFDKMSAAEFIDFLYQC</sequence>
<organism evidence="2 3">
    <name type="scientific">Haemonchus contortus</name>
    <name type="common">Barber pole worm</name>
    <dbReference type="NCBI Taxonomy" id="6289"/>
    <lineage>
        <taxon>Eukaryota</taxon>
        <taxon>Metazoa</taxon>
        <taxon>Ecdysozoa</taxon>
        <taxon>Nematoda</taxon>
        <taxon>Chromadorea</taxon>
        <taxon>Rhabditida</taxon>
        <taxon>Rhabditina</taxon>
        <taxon>Rhabditomorpha</taxon>
        <taxon>Strongyloidea</taxon>
        <taxon>Trichostrongylidae</taxon>
        <taxon>Haemonchus</taxon>
    </lineage>
</organism>
<reference evidence="3" key="1">
    <citation type="submission" date="2020-12" db="UniProtKB">
        <authorList>
            <consortium name="WormBaseParasite"/>
        </authorList>
    </citation>
    <scope>IDENTIFICATION</scope>
    <source>
        <strain evidence="3">MHco3</strain>
    </source>
</reference>
<dbReference type="Proteomes" id="UP000025227">
    <property type="component" value="Unplaced"/>
</dbReference>
<evidence type="ECO:0000313" key="2">
    <source>
        <dbReference type="Proteomes" id="UP000025227"/>
    </source>
</evidence>
<dbReference type="OMA" id="WIGTKIS"/>
<protein>
    <submittedName>
        <fullName evidence="3">Secreted protein</fullName>
    </submittedName>
</protein>
<dbReference type="WBParaSite" id="HCON_00103130-00001">
    <property type="protein sequence ID" value="HCON_00103130-00001"/>
    <property type="gene ID" value="HCON_00103130"/>
</dbReference>
<keyword evidence="2" id="KW-1185">Reference proteome</keyword>
<dbReference type="OrthoDB" id="10356598at2759"/>
<name>A0A7I4YJ29_HAECO</name>
<accession>A0A7I4YJ29</accession>
<dbReference type="AlphaFoldDB" id="A0A7I4YJ29"/>
<keyword evidence="1" id="KW-0732">Signal</keyword>
<feature type="chain" id="PRO_5029824854" evidence="1">
    <location>
        <begin position="18"/>
        <end position="118"/>
    </location>
</feature>
<evidence type="ECO:0000313" key="3">
    <source>
        <dbReference type="WBParaSite" id="HCON_00103130-00001"/>
    </source>
</evidence>